<evidence type="ECO:0000256" key="7">
    <source>
        <dbReference type="SAM" id="MobiDB-lite"/>
    </source>
</evidence>
<keyword evidence="4 8" id="KW-0812">Transmembrane</keyword>
<dbReference type="GO" id="GO:0005886">
    <property type="term" value="C:plasma membrane"/>
    <property type="evidence" value="ECO:0007669"/>
    <property type="project" value="UniProtKB-SubCell"/>
</dbReference>
<feature type="chain" id="PRO_5036896370" evidence="9">
    <location>
        <begin position="19"/>
        <end position="727"/>
    </location>
</feature>
<proteinExistence type="inferred from homology"/>
<dbReference type="InterPro" id="IPR023408">
    <property type="entry name" value="MscS_beta-dom_sf"/>
</dbReference>
<dbReference type="Pfam" id="PF21088">
    <property type="entry name" value="MS_channel_1st"/>
    <property type="match status" value="1"/>
</dbReference>
<feature type="transmembrane region" description="Helical" evidence="8">
    <location>
        <begin position="466"/>
        <end position="489"/>
    </location>
</feature>
<comment type="subcellular location">
    <subcellularLocation>
        <location evidence="1">Cell membrane</location>
        <topology evidence="1">Multi-pass membrane protein</topology>
    </subcellularLocation>
</comment>
<evidence type="ECO:0000259" key="11">
    <source>
        <dbReference type="Pfam" id="PF21088"/>
    </source>
</evidence>
<keyword evidence="5 8" id="KW-1133">Transmembrane helix</keyword>
<dbReference type="Gene3D" id="3.30.70.100">
    <property type="match status" value="1"/>
</dbReference>
<dbReference type="InterPro" id="IPR045276">
    <property type="entry name" value="YbiO_bact"/>
</dbReference>
<evidence type="ECO:0000256" key="2">
    <source>
        <dbReference type="ARBA" id="ARBA00008017"/>
    </source>
</evidence>
<name>A0A917BQF5_9HYPH</name>
<evidence type="ECO:0000259" key="10">
    <source>
        <dbReference type="Pfam" id="PF00924"/>
    </source>
</evidence>
<dbReference type="InterPro" id="IPR049142">
    <property type="entry name" value="MS_channel_1st"/>
</dbReference>
<evidence type="ECO:0000256" key="4">
    <source>
        <dbReference type="ARBA" id="ARBA00022692"/>
    </source>
</evidence>
<dbReference type="EMBL" id="BMCT01000001">
    <property type="protein sequence ID" value="GGF52845.1"/>
    <property type="molecule type" value="Genomic_DNA"/>
</dbReference>
<dbReference type="PANTHER" id="PTHR30460:SF0">
    <property type="entry name" value="MODERATE CONDUCTANCE MECHANOSENSITIVE CHANNEL YBIO"/>
    <property type="match status" value="1"/>
</dbReference>
<dbReference type="SUPFAM" id="SSF82689">
    <property type="entry name" value="Mechanosensitive channel protein MscS (YggB), C-terminal domain"/>
    <property type="match status" value="1"/>
</dbReference>
<keyword evidence="13" id="KW-1185">Reference proteome</keyword>
<feature type="transmembrane region" description="Helical" evidence="8">
    <location>
        <begin position="290"/>
        <end position="316"/>
    </location>
</feature>
<evidence type="ECO:0000313" key="13">
    <source>
        <dbReference type="Proteomes" id="UP000606044"/>
    </source>
</evidence>
<dbReference type="SUPFAM" id="SSF50182">
    <property type="entry name" value="Sm-like ribonucleoproteins"/>
    <property type="match status" value="1"/>
</dbReference>
<feature type="transmembrane region" description="Helical" evidence="8">
    <location>
        <begin position="265"/>
        <end position="284"/>
    </location>
</feature>
<dbReference type="SUPFAM" id="SSF82861">
    <property type="entry name" value="Mechanosensitive channel protein MscS (YggB), transmembrane region"/>
    <property type="match status" value="1"/>
</dbReference>
<gene>
    <name evidence="12" type="ORF">GCM10007301_10420</name>
</gene>
<dbReference type="InterPro" id="IPR010920">
    <property type="entry name" value="LSM_dom_sf"/>
</dbReference>
<feature type="transmembrane region" description="Helical" evidence="8">
    <location>
        <begin position="152"/>
        <end position="169"/>
    </location>
</feature>
<protein>
    <submittedName>
        <fullName evidence="12">Mechanosensitive ion channel protein</fullName>
    </submittedName>
</protein>
<feature type="transmembrane region" description="Helical" evidence="8">
    <location>
        <begin position="190"/>
        <end position="211"/>
    </location>
</feature>
<dbReference type="Gene3D" id="2.30.30.60">
    <property type="match status" value="1"/>
</dbReference>
<evidence type="ECO:0000313" key="12">
    <source>
        <dbReference type="EMBL" id="GGF52845.1"/>
    </source>
</evidence>
<dbReference type="PANTHER" id="PTHR30460">
    <property type="entry name" value="MODERATE CONDUCTANCE MECHANOSENSITIVE CHANNEL YBIO"/>
    <property type="match status" value="1"/>
</dbReference>
<evidence type="ECO:0000256" key="5">
    <source>
        <dbReference type="ARBA" id="ARBA00022989"/>
    </source>
</evidence>
<evidence type="ECO:0000256" key="6">
    <source>
        <dbReference type="ARBA" id="ARBA00023136"/>
    </source>
</evidence>
<dbReference type="GO" id="GO:0008381">
    <property type="term" value="F:mechanosensitive monoatomic ion channel activity"/>
    <property type="evidence" value="ECO:0007669"/>
    <property type="project" value="InterPro"/>
</dbReference>
<sequence>MLVTVFLFLALPVWSAQAQQPEAPPANAAAADPLGELVKVMKDDRLRGELIRKLEEVQPGTAPAGGTPAAVPAAAPAAAPEKPADDGKAVLGNGGLVAGVISWLRDLGTRLPTAALGAPIDVKLDQAGDQIERRLSAPEVGDQLRDFGVRAVPGWLIITAVAFMTLLYIRRRIRTRVAKSATVGQVAREASIRGLLGLLPLVVCLSIAALWPQVLGLTRQSAVIFFSFTVPLAVGLSIAELLSCALVLLAPSKGWRIVAYAQRRLTPLAGLLAGVAVAGSLMALPELRSLIGPATADILSLVLDLAVPLIALHVIVSQRRTVRALIVKGHHASAEAAPWDRATQWLGAHWHQLGMVFVVMNIATRLFGTQGSGFIVQSFLSVALIVLALIVSAALSRFGERRNNRVRRPVRAATRVMVLDRLGNMGFRLVQFAIALVAVIACLQLWSVDVITWANSRAGASVVGPIVSIAIVSLAAWVLWVVLDAWISGVLTPADARHQRSARVMTLLPLLRNVAFVALSVLTVIGILSNLGINVAPLIAGAGVVGLAVGFGSQQLVQDVITGLFILLEDTLAIGDVVDTGGRSGTVEALTIRTVKIRDGDGALHSIPFSTIKALKNSSRGFGVYTAGVTLDVSADVERAIEVFKEVGDEVQKDTRFRGKIMAPLDVWGVDVVGLDGIVIKGAIKTLPLQQYGVGREINRLLKERLQAAGVRLASRVPALSGTAEAA</sequence>
<feature type="transmembrane region" description="Helical" evidence="8">
    <location>
        <begin position="510"/>
        <end position="529"/>
    </location>
</feature>
<reference evidence="12" key="2">
    <citation type="submission" date="2020-09" db="EMBL/GenBank/DDBJ databases">
        <authorList>
            <person name="Sun Q."/>
            <person name="Sedlacek I."/>
        </authorList>
    </citation>
    <scope>NUCLEOTIDE SEQUENCE</scope>
    <source>
        <strain evidence="12">CCM 7897</strain>
    </source>
</reference>
<comment type="caution">
    <text evidence="12">The sequence shown here is derived from an EMBL/GenBank/DDBJ whole genome shotgun (WGS) entry which is preliminary data.</text>
</comment>
<evidence type="ECO:0000256" key="1">
    <source>
        <dbReference type="ARBA" id="ARBA00004651"/>
    </source>
</evidence>
<dbReference type="InterPro" id="IPR006685">
    <property type="entry name" value="MscS_channel_2nd"/>
</dbReference>
<feature type="transmembrane region" description="Helical" evidence="8">
    <location>
        <begin position="350"/>
        <end position="368"/>
    </location>
</feature>
<feature type="region of interest" description="Disordered" evidence="7">
    <location>
        <begin position="57"/>
        <end position="85"/>
    </location>
</feature>
<evidence type="ECO:0000256" key="8">
    <source>
        <dbReference type="SAM" id="Phobius"/>
    </source>
</evidence>
<feature type="domain" description="Mechanosensitive ion channel transmembrane helices 2/3" evidence="11">
    <location>
        <begin position="515"/>
        <end position="554"/>
    </location>
</feature>
<feature type="transmembrane region" description="Helical" evidence="8">
    <location>
        <begin position="223"/>
        <end position="249"/>
    </location>
</feature>
<accession>A0A917BQF5</accession>
<feature type="domain" description="Mechanosensitive ion channel MscS" evidence="10">
    <location>
        <begin position="556"/>
        <end position="619"/>
    </location>
</feature>
<dbReference type="InterPro" id="IPR011066">
    <property type="entry name" value="MscS_channel_C_sf"/>
</dbReference>
<dbReference type="InterPro" id="IPR011014">
    <property type="entry name" value="MscS_channel_TM-2"/>
</dbReference>
<comment type="similarity">
    <text evidence="2">Belongs to the MscS (TC 1.A.23) family.</text>
</comment>
<reference evidence="12" key="1">
    <citation type="journal article" date="2014" name="Int. J. Syst. Evol. Microbiol.">
        <title>Complete genome sequence of Corynebacterium casei LMG S-19264T (=DSM 44701T), isolated from a smear-ripened cheese.</title>
        <authorList>
            <consortium name="US DOE Joint Genome Institute (JGI-PGF)"/>
            <person name="Walter F."/>
            <person name="Albersmeier A."/>
            <person name="Kalinowski J."/>
            <person name="Ruckert C."/>
        </authorList>
    </citation>
    <scope>NUCLEOTIDE SEQUENCE</scope>
    <source>
        <strain evidence="12">CCM 7897</strain>
    </source>
</reference>
<feature type="compositionally biased region" description="Low complexity" evidence="7">
    <location>
        <begin position="59"/>
        <end position="81"/>
    </location>
</feature>
<keyword evidence="6 8" id="KW-0472">Membrane</keyword>
<evidence type="ECO:0000256" key="9">
    <source>
        <dbReference type="SAM" id="SignalP"/>
    </source>
</evidence>
<dbReference type="Pfam" id="PF00924">
    <property type="entry name" value="MS_channel_2nd"/>
    <property type="match status" value="1"/>
</dbReference>
<feature type="transmembrane region" description="Helical" evidence="8">
    <location>
        <begin position="374"/>
        <end position="398"/>
    </location>
</feature>
<feature type="transmembrane region" description="Helical" evidence="8">
    <location>
        <begin position="425"/>
        <end position="446"/>
    </location>
</feature>
<organism evidence="12 13">
    <name type="scientific">Azorhizobium oxalatiphilum</name>
    <dbReference type="NCBI Taxonomy" id="980631"/>
    <lineage>
        <taxon>Bacteria</taxon>
        <taxon>Pseudomonadati</taxon>
        <taxon>Pseudomonadota</taxon>
        <taxon>Alphaproteobacteria</taxon>
        <taxon>Hyphomicrobiales</taxon>
        <taxon>Xanthobacteraceae</taxon>
        <taxon>Azorhizobium</taxon>
    </lineage>
</organism>
<dbReference type="Gene3D" id="1.10.287.1260">
    <property type="match status" value="1"/>
</dbReference>
<dbReference type="Proteomes" id="UP000606044">
    <property type="component" value="Unassembled WGS sequence"/>
</dbReference>
<keyword evidence="3" id="KW-1003">Cell membrane</keyword>
<feature type="transmembrane region" description="Helical" evidence="8">
    <location>
        <begin position="535"/>
        <end position="552"/>
    </location>
</feature>
<evidence type="ECO:0000256" key="3">
    <source>
        <dbReference type="ARBA" id="ARBA00022475"/>
    </source>
</evidence>
<feature type="signal peptide" evidence="9">
    <location>
        <begin position="1"/>
        <end position="18"/>
    </location>
</feature>
<keyword evidence="9" id="KW-0732">Signal</keyword>
<dbReference type="AlphaFoldDB" id="A0A917BQF5"/>